<dbReference type="GO" id="GO:0016020">
    <property type="term" value="C:membrane"/>
    <property type="evidence" value="ECO:0007669"/>
    <property type="project" value="TreeGrafter"/>
</dbReference>
<accession>A0A1G9A1Z4</accession>
<dbReference type="Proteomes" id="UP000199213">
    <property type="component" value="Unassembled WGS sequence"/>
</dbReference>
<dbReference type="Gene3D" id="3.40.50.1820">
    <property type="entry name" value="alpha/beta hydrolase"/>
    <property type="match status" value="1"/>
</dbReference>
<feature type="domain" description="AB hydrolase-1" evidence="1">
    <location>
        <begin position="23"/>
        <end position="256"/>
    </location>
</feature>
<evidence type="ECO:0000313" key="2">
    <source>
        <dbReference type="EMBL" id="SDK21271.1"/>
    </source>
</evidence>
<keyword evidence="3" id="KW-1185">Reference proteome</keyword>
<protein>
    <submittedName>
        <fullName evidence="2">Pimeloyl-ACP methyl ester carboxylesterase</fullName>
    </submittedName>
</protein>
<proteinExistence type="predicted"/>
<dbReference type="InterPro" id="IPR050266">
    <property type="entry name" value="AB_hydrolase_sf"/>
</dbReference>
<dbReference type="PANTHER" id="PTHR43798">
    <property type="entry name" value="MONOACYLGLYCEROL LIPASE"/>
    <property type="match status" value="1"/>
</dbReference>
<dbReference type="EMBL" id="FNFM01000005">
    <property type="protein sequence ID" value="SDK21271.1"/>
    <property type="molecule type" value="Genomic_DNA"/>
</dbReference>
<dbReference type="InterPro" id="IPR000073">
    <property type="entry name" value="AB_hydrolase_1"/>
</dbReference>
<dbReference type="RefSeq" id="WP_092627813.1">
    <property type="nucleotide sequence ID" value="NZ_FNFM01000005.1"/>
</dbReference>
<gene>
    <name evidence="2" type="ORF">SAMN04487820_105264</name>
</gene>
<dbReference type="OrthoDB" id="5431692at2"/>
<dbReference type="Pfam" id="PF00561">
    <property type="entry name" value="Abhydrolase_1"/>
    <property type="match status" value="1"/>
</dbReference>
<dbReference type="AlphaFoldDB" id="A0A1G9A1Z4"/>
<sequence length="271" mass="29948">MHEHTAVVEGIPMRWLERGQGTPVVLVHGIPTSPELWRHVAPLVDGARCLAWEMLGYGTSIPAGHGRDISVARQAEYLVKWLDHLGIEQAVLVGHDLGGGVVQNLATQHRSRVAGAVFTNSICYDSWPIPSVEAMQRGKAFLRRMPETAVYPMFVSLLRRGHDNAVRAGESIGQHWRHYVTHGAAGALVQQTSALDVVDTRAIADRLPQLNMPARVVWGAADRFQKLHYGRRLARDLGTELQRIDGGRHFTPEDHPERIAAAITGVMRQAT</sequence>
<organism evidence="2 3">
    <name type="scientific">Actinopolyspora mzabensis</name>
    <dbReference type="NCBI Taxonomy" id="995066"/>
    <lineage>
        <taxon>Bacteria</taxon>
        <taxon>Bacillati</taxon>
        <taxon>Actinomycetota</taxon>
        <taxon>Actinomycetes</taxon>
        <taxon>Actinopolysporales</taxon>
        <taxon>Actinopolysporaceae</taxon>
        <taxon>Actinopolyspora</taxon>
    </lineage>
</organism>
<dbReference type="InterPro" id="IPR029058">
    <property type="entry name" value="AB_hydrolase_fold"/>
</dbReference>
<dbReference type="GO" id="GO:0003824">
    <property type="term" value="F:catalytic activity"/>
    <property type="evidence" value="ECO:0007669"/>
    <property type="project" value="UniProtKB-ARBA"/>
</dbReference>
<evidence type="ECO:0000313" key="3">
    <source>
        <dbReference type="Proteomes" id="UP000199213"/>
    </source>
</evidence>
<dbReference type="PANTHER" id="PTHR43798:SF24">
    <property type="entry name" value="CIS-3-ALKYL-4-ALKYLOXETAN-2-ONE DECARBOXYLASE"/>
    <property type="match status" value="1"/>
</dbReference>
<reference evidence="3" key="1">
    <citation type="submission" date="2016-10" db="EMBL/GenBank/DDBJ databases">
        <authorList>
            <person name="Varghese N."/>
            <person name="Submissions S."/>
        </authorList>
    </citation>
    <scope>NUCLEOTIDE SEQUENCE [LARGE SCALE GENOMIC DNA]</scope>
    <source>
        <strain evidence="3">DSM 45460</strain>
    </source>
</reference>
<dbReference type="SUPFAM" id="SSF53474">
    <property type="entry name" value="alpha/beta-Hydrolases"/>
    <property type="match status" value="1"/>
</dbReference>
<name>A0A1G9A1Z4_ACTMZ</name>
<evidence type="ECO:0000259" key="1">
    <source>
        <dbReference type="Pfam" id="PF00561"/>
    </source>
</evidence>